<dbReference type="Gene3D" id="2.40.30.170">
    <property type="match status" value="1"/>
</dbReference>
<evidence type="ECO:0000259" key="4">
    <source>
        <dbReference type="Pfam" id="PF25967"/>
    </source>
</evidence>
<dbReference type="NCBIfam" id="TIGR01730">
    <property type="entry name" value="RND_mfp"/>
    <property type="match status" value="1"/>
</dbReference>
<dbReference type="Proteomes" id="UP000769617">
    <property type="component" value="Unassembled WGS sequence"/>
</dbReference>
<keyword evidence="3" id="KW-0472">Membrane</keyword>
<dbReference type="Pfam" id="PF25967">
    <property type="entry name" value="RND-MFP_C"/>
    <property type="match status" value="1"/>
</dbReference>
<dbReference type="PANTHER" id="PTHR30469">
    <property type="entry name" value="MULTIDRUG RESISTANCE PROTEIN MDTA"/>
    <property type="match status" value="1"/>
</dbReference>
<keyword evidence="3" id="KW-0812">Transmembrane</keyword>
<feature type="coiled-coil region" evidence="2">
    <location>
        <begin position="114"/>
        <end position="162"/>
    </location>
</feature>
<evidence type="ECO:0000256" key="3">
    <source>
        <dbReference type="SAM" id="Phobius"/>
    </source>
</evidence>
<organism evidence="5 6">
    <name type="scientific">Billgrantia antri</name>
    <dbReference type="NCBI Taxonomy" id="2846777"/>
    <lineage>
        <taxon>Bacteria</taxon>
        <taxon>Pseudomonadati</taxon>
        <taxon>Pseudomonadota</taxon>
        <taxon>Gammaproteobacteria</taxon>
        <taxon>Oceanospirillales</taxon>
        <taxon>Halomonadaceae</taxon>
        <taxon>Billgrantia</taxon>
    </lineage>
</organism>
<dbReference type="InterPro" id="IPR006143">
    <property type="entry name" value="RND_pump_MFP"/>
</dbReference>
<feature type="coiled-coil region" evidence="2">
    <location>
        <begin position="201"/>
        <end position="228"/>
    </location>
</feature>
<name>A0ABS6ZRI6_9GAMM</name>
<feature type="transmembrane region" description="Helical" evidence="3">
    <location>
        <begin position="12"/>
        <end position="30"/>
    </location>
</feature>
<dbReference type="InterPro" id="IPR058627">
    <property type="entry name" value="MdtA-like_C"/>
</dbReference>
<reference evidence="5 6" key="1">
    <citation type="submission" date="2021-07" db="EMBL/GenBank/DDBJ databases">
        <authorList>
            <person name="So Y."/>
        </authorList>
    </citation>
    <scope>NUCLEOTIDE SEQUENCE [LARGE SCALE GENOMIC DNA]</scope>
    <source>
        <strain evidence="5 6">Y3S6</strain>
    </source>
</reference>
<dbReference type="Gene3D" id="1.10.287.470">
    <property type="entry name" value="Helix hairpin bin"/>
    <property type="match status" value="1"/>
</dbReference>
<sequence length="455" mass="49685">MSRSRQYLGRTLAVLGGVVVGAVLLAWLMANRQAPEREEEAPSALPVRVIEARPLEFRLEARGHGVARPAETWQAVASVAGHVVERHPELTSGTMLGEGTLLVALDPSRYELAIAEAEAELASLAAELAQLETEADNARRLLSLEQEALTLAEQELSRIERLAANGSVSTSRRDEQRRSTLNQRQAVASLENSLALMPTRREVLEAQRERVAARLAQARRDLEDTRILAPYDLRLDEVAVERYQYVTAGQRLLEADSLAAAEVEAHIPIAMMRRLLAGAVPLEPPPSALELSERLALAAIEAEVVLVGAEGVGWTGRLVRIASGLDPATRTVRAVVRVEDPYQNVMPPDRPPLQRDMYTRVRLATPSREPLLAVPASAVRQGELTLVDDDDRLVRRQVTVAFEQADLAVIAAGLASGERVVVDDLTTAIEGRRLSPRRDEDLEAHMAAQARGEAP</sequence>
<evidence type="ECO:0000313" key="6">
    <source>
        <dbReference type="Proteomes" id="UP000769617"/>
    </source>
</evidence>
<evidence type="ECO:0000256" key="2">
    <source>
        <dbReference type="SAM" id="Coils"/>
    </source>
</evidence>
<comment type="caution">
    <text evidence="5">The sequence shown here is derived from an EMBL/GenBank/DDBJ whole genome shotgun (WGS) entry which is preliminary data.</text>
</comment>
<protein>
    <submittedName>
        <fullName evidence="5">Efflux RND transporter periplasmic adaptor subunit</fullName>
    </submittedName>
</protein>
<gene>
    <name evidence="5" type="ORF">KPL81_16100</name>
</gene>
<dbReference type="EMBL" id="JAHYCA010000006">
    <property type="protein sequence ID" value="MBW6392677.1"/>
    <property type="molecule type" value="Genomic_DNA"/>
</dbReference>
<dbReference type="SUPFAM" id="SSF111369">
    <property type="entry name" value="HlyD-like secretion proteins"/>
    <property type="match status" value="1"/>
</dbReference>
<evidence type="ECO:0000256" key="1">
    <source>
        <dbReference type="ARBA" id="ARBA00009477"/>
    </source>
</evidence>
<dbReference type="RefSeq" id="WP_219793052.1">
    <property type="nucleotide sequence ID" value="NZ_JAHYCA010000006.1"/>
</dbReference>
<comment type="similarity">
    <text evidence="1">Belongs to the membrane fusion protein (MFP) (TC 8.A.1) family.</text>
</comment>
<accession>A0ABS6ZRI6</accession>
<dbReference type="Gene3D" id="2.40.50.100">
    <property type="match status" value="1"/>
</dbReference>
<dbReference type="Gene3D" id="2.40.420.20">
    <property type="match status" value="1"/>
</dbReference>
<proteinExistence type="inferred from homology"/>
<feature type="domain" description="Multidrug resistance protein MdtA-like C-terminal permuted SH3" evidence="4">
    <location>
        <begin position="386"/>
        <end position="425"/>
    </location>
</feature>
<keyword evidence="3" id="KW-1133">Transmembrane helix</keyword>
<keyword evidence="2" id="KW-0175">Coiled coil</keyword>
<evidence type="ECO:0000313" key="5">
    <source>
        <dbReference type="EMBL" id="MBW6392677.1"/>
    </source>
</evidence>
<keyword evidence="6" id="KW-1185">Reference proteome</keyword>